<sequence>MKKSKAPKASKCEDGVDLISNIPDAILLLILSHLYYRFYQDKLKKDKFKDFVYWVLASRSVDLDRFRLGCLDYYTMLTVGRWIHMAVTRNVKKLELKFLPQRGE</sequence>
<gene>
    <name evidence="1" type="ORF">LSAT_V11C500255860</name>
</gene>
<protein>
    <submittedName>
        <fullName evidence="1">Uncharacterized protein</fullName>
    </submittedName>
</protein>
<reference evidence="1 2" key="1">
    <citation type="journal article" date="2017" name="Nat. Commun.">
        <title>Genome assembly with in vitro proximity ligation data and whole-genome triplication in lettuce.</title>
        <authorList>
            <person name="Reyes-Chin-Wo S."/>
            <person name="Wang Z."/>
            <person name="Yang X."/>
            <person name="Kozik A."/>
            <person name="Arikit S."/>
            <person name="Song C."/>
            <person name="Xia L."/>
            <person name="Froenicke L."/>
            <person name="Lavelle D.O."/>
            <person name="Truco M.J."/>
            <person name="Xia R."/>
            <person name="Zhu S."/>
            <person name="Xu C."/>
            <person name="Xu H."/>
            <person name="Xu X."/>
            <person name="Cox K."/>
            <person name="Korf I."/>
            <person name="Meyers B.C."/>
            <person name="Michelmore R.W."/>
        </authorList>
    </citation>
    <scope>NUCLEOTIDE SEQUENCE [LARGE SCALE GENOMIC DNA]</scope>
    <source>
        <strain evidence="2">cv. Salinas</strain>
        <tissue evidence="1">Seedlings</tissue>
    </source>
</reference>
<dbReference type="PANTHER" id="PTHR34223:SF51">
    <property type="entry name" value="OS06G0556300 PROTEIN"/>
    <property type="match status" value="1"/>
</dbReference>
<dbReference type="InterPro" id="IPR053197">
    <property type="entry name" value="F-box_SCFL_complex_component"/>
</dbReference>
<name>A0A9R1XDY0_LACSA</name>
<accession>A0A9R1XDY0</accession>
<dbReference type="AlphaFoldDB" id="A0A9R1XDY0"/>
<evidence type="ECO:0000313" key="1">
    <source>
        <dbReference type="EMBL" id="KAJ0204617.1"/>
    </source>
</evidence>
<evidence type="ECO:0000313" key="2">
    <source>
        <dbReference type="Proteomes" id="UP000235145"/>
    </source>
</evidence>
<dbReference type="Proteomes" id="UP000235145">
    <property type="component" value="Unassembled WGS sequence"/>
</dbReference>
<organism evidence="1 2">
    <name type="scientific">Lactuca sativa</name>
    <name type="common">Garden lettuce</name>
    <dbReference type="NCBI Taxonomy" id="4236"/>
    <lineage>
        <taxon>Eukaryota</taxon>
        <taxon>Viridiplantae</taxon>
        <taxon>Streptophyta</taxon>
        <taxon>Embryophyta</taxon>
        <taxon>Tracheophyta</taxon>
        <taxon>Spermatophyta</taxon>
        <taxon>Magnoliopsida</taxon>
        <taxon>eudicotyledons</taxon>
        <taxon>Gunneridae</taxon>
        <taxon>Pentapetalae</taxon>
        <taxon>asterids</taxon>
        <taxon>campanulids</taxon>
        <taxon>Asterales</taxon>
        <taxon>Asteraceae</taxon>
        <taxon>Cichorioideae</taxon>
        <taxon>Cichorieae</taxon>
        <taxon>Lactucinae</taxon>
        <taxon>Lactuca</taxon>
    </lineage>
</organism>
<keyword evidence="2" id="KW-1185">Reference proteome</keyword>
<dbReference type="EMBL" id="NBSK02000005">
    <property type="protein sequence ID" value="KAJ0204617.1"/>
    <property type="molecule type" value="Genomic_DNA"/>
</dbReference>
<comment type="caution">
    <text evidence="1">The sequence shown here is derived from an EMBL/GenBank/DDBJ whole genome shotgun (WGS) entry which is preliminary data.</text>
</comment>
<dbReference type="PANTHER" id="PTHR34223">
    <property type="entry name" value="OS11G0201299 PROTEIN"/>
    <property type="match status" value="1"/>
</dbReference>
<proteinExistence type="predicted"/>